<evidence type="ECO:0000313" key="4">
    <source>
        <dbReference type="Proteomes" id="UP000605846"/>
    </source>
</evidence>
<dbReference type="InterPro" id="IPR003892">
    <property type="entry name" value="CUE"/>
</dbReference>
<dbReference type="EMBL" id="JABAYA010000004">
    <property type="protein sequence ID" value="KAF7732111.1"/>
    <property type="molecule type" value="Genomic_DNA"/>
</dbReference>
<keyword evidence="4" id="KW-1185">Reference proteome</keyword>
<dbReference type="AlphaFoldDB" id="A0A8H7BTB2"/>
<dbReference type="Pfam" id="PF02845">
    <property type="entry name" value="CUE"/>
    <property type="match status" value="1"/>
</dbReference>
<comment type="caution">
    <text evidence="3">The sequence shown here is derived from an EMBL/GenBank/DDBJ whole genome shotgun (WGS) entry which is preliminary data.</text>
</comment>
<gene>
    <name evidence="3" type="ORF">EC973_006366</name>
</gene>
<dbReference type="OrthoDB" id="5577209at2759"/>
<feature type="compositionally biased region" description="Basic residues" evidence="1">
    <location>
        <begin position="345"/>
        <end position="361"/>
    </location>
</feature>
<protein>
    <recommendedName>
        <fullName evidence="2">CUE domain-containing protein</fullName>
    </recommendedName>
</protein>
<dbReference type="GO" id="GO:0043130">
    <property type="term" value="F:ubiquitin binding"/>
    <property type="evidence" value="ECO:0007669"/>
    <property type="project" value="InterPro"/>
</dbReference>
<feature type="region of interest" description="Disordered" evidence="1">
    <location>
        <begin position="309"/>
        <end position="368"/>
    </location>
</feature>
<feature type="compositionally biased region" description="Basic and acidic residues" evidence="1">
    <location>
        <begin position="333"/>
        <end position="344"/>
    </location>
</feature>
<accession>A0A8H7BTB2</accession>
<dbReference type="Gene3D" id="1.10.8.10">
    <property type="entry name" value="DNA helicase RuvA subunit, C-terminal domain"/>
    <property type="match status" value="1"/>
</dbReference>
<proteinExistence type="predicted"/>
<reference evidence="3" key="1">
    <citation type="submission" date="2020-01" db="EMBL/GenBank/DDBJ databases">
        <title>Genome Sequencing of Three Apophysomyces-Like Fungal Strains Confirms a Novel Fungal Genus in the Mucoromycota with divergent Burkholderia-like Endosymbiotic Bacteria.</title>
        <authorList>
            <person name="Stajich J.E."/>
            <person name="Macias A.M."/>
            <person name="Carter-House D."/>
            <person name="Lovett B."/>
            <person name="Kasson L.R."/>
            <person name="Berry K."/>
            <person name="Grigoriev I."/>
            <person name="Chang Y."/>
            <person name="Spatafora J."/>
            <person name="Kasson M.T."/>
        </authorList>
    </citation>
    <scope>NUCLEOTIDE SEQUENCE</scope>
    <source>
        <strain evidence="3">NRRL A-21654</strain>
    </source>
</reference>
<dbReference type="SMART" id="SM00546">
    <property type="entry name" value="CUE"/>
    <property type="match status" value="1"/>
</dbReference>
<dbReference type="InterPro" id="IPR041800">
    <property type="entry name" value="ASCC2_CUE"/>
</dbReference>
<dbReference type="PROSITE" id="PS51140">
    <property type="entry name" value="CUE"/>
    <property type="match status" value="1"/>
</dbReference>
<dbReference type="SUPFAM" id="SSF46934">
    <property type="entry name" value="UBA-like"/>
    <property type="match status" value="1"/>
</dbReference>
<organism evidence="3 4">
    <name type="scientific">Apophysomyces ossiformis</name>
    <dbReference type="NCBI Taxonomy" id="679940"/>
    <lineage>
        <taxon>Eukaryota</taxon>
        <taxon>Fungi</taxon>
        <taxon>Fungi incertae sedis</taxon>
        <taxon>Mucoromycota</taxon>
        <taxon>Mucoromycotina</taxon>
        <taxon>Mucoromycetes</taxon>
        <taxon>Mucorales</taxon>
        <taxon>Mucorineae</taxon>
        <taxon>Mucoraceae</taxon>
        <taxon>Apophysomyces</taxon>
    </lineage>
</organism>
<dbReference type="PANTHER" id="PTHR21494">
    <property type="entry name" value="ACTIVATING SIGNAL COINTEGRATOR 1 COMPLEX SUBUNIT 2 ASC-1 COMPLEX SUBUNIT P100"/>
    <property type="match status" value="1"/>
</dbReference>
<feature type="domain" description="CUE" evidence="2">
    <location>
        <begin position="52"/>
        <end position="95"/>
    </location>
</feature>
<dbReference type="CDD" id="cd14364">
    <property type="entry name" value="CUE_ASCC2"/>
    <property type="match status" value="1"/>
</dbReference>
<sequence>MEQVRDLNHATENWTQKIKTWRGTLDTQMKDDVASRPVDNNQSFVMDDALVQQATKVSQVHDLFPDLGEGFIEACLAASNNDVETVIMQLLDNALPPSIASLDRSMERRPLVDGNQSLDAAKTAAHESHESVLASRRNIFDNDEFDVFARKELDKDKVHMGKKSRGTAEKMLNDKSFVTSEKSNILERIYNMYEDEYDDTYDDINEVSGRVQLQAIEGDGEGIDTVRVKKEEVDPGLLNENELVHMYVEDRELFSRSSRKSAKRAELRKRTKMSDEQLEGWAVMFDRNPRKQRILDKYMLFDVSQEQVSQATSEAQRQSRTETKRPPASPQSETRERAYREKNKARFGNHNRKKMHDKKLSKAGGQPS</sequence>
<dbReference type="PANTHER" id="PTHR21494:SF0">
    <property type="entry name" value="ACTIVATING SIGNAL COINTEGRATOR 1 COMPLEX SUBUNIT 2"/>
    <property type="match status" value="1"/>
</dbReference>
<dbReference type="InterPro" id="IPR052586">
    <property type="entry name" value="ASCC2"/>
</dbReference>
<dbReference type="InterPro" id="IPR009060">
    <property type="entry name" value="UBA-like_sf"/>
</dbReference>
<evidence type="ECO:0000259" key="2">
    <source>
        <dbReference type="PROSITE" id="PS51140"/>
    </source>
</evidence>
<evidence type="ECO:0000256" key="1">
    <source>
        <dbReference type="SAM" id="MobiDB-lite"/>
    </source>
</evidence>
<evidence type="ECO:0000313" key="3">
    <source>
        <dbReference type="EMBL" id="KAF7732111.1"/>
    </source>
</evidence>
<name>A0A8H7BTB2_9FUNG</name>
<dbReference type="Proteomes" id="UP000605846">
    <property type="component" value="Unassembled WGS sequence"/>
</dbReference>